<organism evidence="4 5">
    <name type="scientific">Salinibacillus kushneri</name>
    <dbReference type="NCBI Taxonomy" id="237682"/>
    <lineage>
        <taxon>Bacteria</taxon>
        <taxon>Bacillati</taxon>
        <taxon>Bacillota</taxon>
        <taxon>Bacilli</taxon>
        <taxon>Bacillales</taxon>
        <taxon>Bacillaceae</taxon>
        <taxon>Salinibacillus</taxon>
    </lineage>
</organism>
<keyword evidence="2" id="KW-1133">Transmembrane helix</keyword>
<evidence type="ECO:0000259" key="3">
    <source>
        <dbReference type="Pfam" id="PF26347"/>
    </source>
</evidence>
<reference evidence="5" key="1">
    <citation type="submission" date="2016-10" db="EMBL/GenBank/DDBJ databases">
        <authorList>
            <person name="Varghese N."/>
            <person name="Submissions S."/>
        </authorList>
    </citation>
    <scope>NUCLEOTIDE SEQUENCE [LARGE SCALE GENOMIC DNA]</scope>
    <source>
        <strain evidence="5">CGMCC 1.3566</strain>
    </source>
</reference>
<accession>A0A1I0H9K6</accession>
<keyword evidence="5" id="KW-1185">Reference proteome</keyword>
<evidence type="ECO:0000313" key="5">
    <source>
        <dbReference type="Proteomes" id="UP000199095"/>
    </source>
</evidence>
<feature type="domain" description="Sporulation membrane protein YtrI C-terminal" evidence="3">
    <location>
        <begin position="80"/>
        <end position="163"/>
    </location>
</feature>
<dbReference type="InterPro" id="IPR048198">
    <property type="entry name" value="YtrI"/>
</dbReference>
<evidence type="ECO:0000256" key="1">
    <source>
        <dbReference type="SAM" id="Coils"/>
    </source>
</evidence>
<dbReference type="Proteomes" id="UP000199095">
    <property type="component" value="Unassembled WGS sequence"/>
</dbReference>
<feature type="coiled-coil region" evidence="1">
    <location>
        <begin position="45"/>
        <end position="92"/>
    </location>
</feature>
<name>A0A1I0H9K6_9BACI</name>
<feature type="transmembrane region" description="Helical" evidence="2">
    <location>
        <begin position="12"/>
        <end position="34"/>
    </location>
</feature>
<dbReference type="Pfam" id="PF26347">
    <property type="entry name" value="YtrI_sporulation"/>
    <property type="match status" value="1"/>
</dbReference>
<proteinExistence type="predicted"/>
<dbReference type="STRING" id="237682.SAMN05421676_10887"/>
<keyword evidence="2" id="KW-0472">Membrane</keyword>
<dbReference type="RefSeq" id="WP_093136128.1">
    <property type="nucleotide sequence ID" value="NZ_FOHJ01000008.1"/>
</dbReference>
<protein>
    <recommendedName>
        <fullName evidence="3">Sporulation membrane protein YtrI C-terminal domain-containing protein</fullName>
    </recommendedName>
</protein>
<dbReference type="InterPro" id="IPR058620">
    <property type="entry name" value="YtrI_C"/>
</dbReference>
<dbReference type="AlphaFoldDB" id="A0A1I0H9K6"/>
<keyword evidence="2" id="KW-0812">Transmembrane</keyword>
<dbReference type="OrthoDB" id="2691164at2"/>
<evidence type="ECO:0000313" key="4">
    <source>
        <dbReference type="EMBL" id="SET79524.1"/>
    </source>
</evidence>
<dbReference type="NCBIfam" id="NF041479">
    <property type="entry name" value="spor_membprot_YtrI"/>
    <property type="match status" value="1"/>
</dbReference>
<keyword evidence="1" id="KW-0175">Coiled coil</keyword>
<sequence>MHIPPYYKRRGFQYFFVGIITGAVIAYLLFLYFFGKYTEMRIEENIQLRDQIAELEQDLENITKDKEDLSRQNEENLTIQEIQIELENAEQLKLDRFIQHDLKEKIKDEISSLKGRNIETMQENLSFIESTIENKTYHVSDFSYDAAITRLIISKTFYVKVKLSMSSS</sequence>
<gene>
    <name evidence="4" type="ORF">SAMN05421676_10887</name>
</gene>
<dbReference type="EMBL" id="FOHJ01000008">
    <property type="protein sequence ID" value="SET79524.1"/>
    <property type="molecule type" value="Genomic_DNA"/>
</dbReference>
<evidence type="ECO:0000256" key="2">
    <source>
        <dbReference type="SAM" id="Phobius"/>
    </source>
</evidence>